<dbReference type="eggNOG" id="ENOG502S9A4">
    <property type="taxonomic scope" value="Eukaryota"/>
</dbReference>
<protein>
    <submittedName>
        <fullName evidence="2">KLLA0F02189p</fullName>
    </submittedName>
</protein>
<feature type="domain" description="BOD1/SHG1" evidence="1">
    <location>
        <begin position="19"/>
        <end position="120"/>
    </location>
</feature>
<gene>
    <name evidence="2" type="ORF">KLLA0_F02189g</name>
</gene>
<dbReference type="AlphaFoldDB" id="Q6CLL0"/>
<dbReference type="OMA" id="WNKDEST"/>
<dbReference type="InterPro" id="IPR055264">
    <property type="entry name" value="BOD1/SHG1_dom"/>
</dbReference>
<sequence>MNSNGNDLKEESLDPAKYLAETFKKEGHLDSLKNEILSQNVEGDISLDEFIKSRVRDLVRDRVNEDESLIFKNRGTTTALLEGQLFKDGFKSLNTSNIDVEKLLSDSLDDATTRQKIRTILEAKTNDS</sequence>
<evidence type="ECO:0000313" key="3">
    <source>
        <dbReference type="Proteomes" id="UP000000598"/>
    </source>
</evidence>
<reference evidence="2 3" key="1">
    <citation type="journal article" date="2004" name="Nature">
        <title>Genome evolution in yeasts.</title>
        <authorList>
            <consortium name="Genolevures"/>
            <person name="Dujon B."/>
            <person name="Sherman D."/>
            <person name="Fischer G."/>
            <person name="Durrens P."/>
            <person name="Casaregola S."/>
            <person name="Lafontaine I."/>
            <person name="de Montigny J."/>
            <person name="Marck C."/>
            <person name="Neuveglise C."/>
            <person name="Talla E."/>
            <person name="Goffard N."/>
            <person name="Frangeul L."/>
            <person name="Aigle M."/>
            <person name="Anthouard V."/>
            <person name="Babour A."/>
            <person name="Barbe V."/>
            <person name="Barnay S."/>
            <person name="Blanchin S."/>
            <person name="Beckerich J.M."/>
            <person name="Beyne E."/>
            <person name="Bleykasten C."/>
            <person name="Boisrame A."/>
            <person name="Boyer J."/>
            <person name="Cattolico L."/>
            <person name="Confanioleri F."/>
            <person name="de Daruvar A."/>
            <person name="Despons L."/>
            <person name="Fabre E."/>
            <person name="Fairhead C."/>
            <person name="Ferry-Dumazet H."/>
            <person name="Groppi A."/>
            <person name="Hantraye F."/>
            <person name="Hennequin C."/>
            <person name="Jauniaux N."/>
            <person name="Joyet P."/>
            <person name="Kachouri R."/>
            <person name="Kerrest A."/>
            <person name="Koszul R."/>
            <person name="Lemaire M."/>
            <person name="Lesur I."/>
            <person name="Ma L."/>
            <person name="Muller H."/>
            <person name="Nicaud J.M."/>
            <person name="Nikolski M."/>
            <person name="Oztas S."/>
            <person name="Ozier-Kalogeropoulos O."/>
            <person name="Pellenz S."/>
            <person name="Potier S."/>
            <person name="Richard G.F."/>
            <person name="Straub M.L."/>
            <person name="Suleau A."/>
            <person name="Swennene D."/>
            <person name="Tekaia F."/>
            <person name="Wesolowski-Louvel M."/>
            <person name="Westhof E."/>
            <person name="Wirth B."/>
            <person name="Zeniou-Meyer M."/>
            <person name="Zivanovic I."/>
            <person name="Bolotin-Fukuhara M."/>
            <person name="Thierry A."/>
            <person name="Bouchier C."/>
            <person name="Caudron B."/>
            <person name="Scarpelli C."/>
            <person name="Gaillardin C."/>
            <person name="Weissenbach J."/>
            <person name="Wincker P."/>
            <person name="Souciet J.L."/>
        </authorList>
    </citation>
    <scope>NUCLEOTIDE SEQUENCE [LARGE SCALE GENOMIC DNA]</scope>
    <source>
        <strain evidence="3">ATCC 8585 / CBS 2359 / DSM 70799 / NBRC 1267 / NRRL Y-1140 / WM37</strain>
    </source>
</reference>
<dbReference type="HOGENOM" id="CLU_139264_0_0_1"/>
<keyword evidence="3" id="KW-1185">Reference proteome</keyword>
<dbReference type="FunCoup" id="Q6CLL0">
    <property type="interactions" value="42"/>
</dbReference>
<dbReference type="PaxDb" id="284590-Q6CLL0"/>
<organism evidence="2 3">
    <name type="scientific">Kluyveromyces lactis (strain ATCC 8585 / CBS 2359 / DSM 70799 / NBRC 1267 / NRRL Y-1140 / WM37)</name>
    <name type="common">Yeast</name>
    <name type="synonym">Candida sphaerica</name>
    <dbReference type="NCBI Taxonomy" id="284590"/>
    <lineage>
        <taxon>Eukaryota</taxon>
        <taxon>Fungi</taxon>
        <taxon>Dikarya</taxon>
        <taxon>Ascomycota</taxon>
        <taxon>Saccharomycotina</taxon>
        <taxon>Saccharomycetes</taxon>
        <taxon>Saccharomycetales</taxon>
        <taxon>Saccharomycetaceae</taxon>
        <taxon>Kluyveromyces</taxon>
    </lineage>
</organism>
<evidence type="ECO:0000313" key="2">
    <source>
        <dbReference type="EMBL" id="CAG97886.1"/>
    </source>
</evidence>
<dbReference type="EMBL" id="CR382126">
    <property type="protein sequence ID" value="CAG97886.1"/>
    <property type="molecule type" value="Genomic_DNA"/>
</dbReference>
<name>Q6CLL0_KLULA</name>
<dbReference type="KEGG" id="kla:KLLA0_F02189g"/>
<dbReference type="STRING" id="284590.Q6CLL0"/>
<dbReference type="Pfam" id="PF05205">
    <property type="entry name" value="COMPASS-Shg1"/>
    <property type="match status" value="1"/>
</dbReference>
<accession>Q6CLL0</accession>
<dbReference type="InParanoid" id="Q6CLL0"/>
<evidence type="ECO:0000259" key="1">
    <source>
        <dbReference type="Pfam" id="PF05205"/>
    </source>
</evidence>
<dbReference type="Proteomes" id="UP000000598">
    <property type="component" value="Chromosome F"/>
</dbReference>
<proteinExistence type="predicted"/>